<dbReference type="GeneID" id="5721751"/>
<name>A0A2K3DNL6_CHLRE</name>
<evidence type="ECO:0000313" key="3">
    <source>
        <dbReference type="Proteomes" id="UP000006906"/>
    </source>
</evidence>
<dbReference type="OrthoDB" id="542456at2759"/>
<dbReference type="AlphaFoldDB" id="A0A2K3DNL6"/>
<dbReference type="RefSeq" id="XP_001696176.2">
    <property type="nucleotide sequence ID" value="XM_001696124.2"/>
</dbReference>
<organism evidence="2 3">
    <name type="scientific">Chlamydomonas reinhardtii</name>
    <name type="common">Chlamydomonas smithii</name>
    <dbReference type="NCBI Taxonomy" id="3055"/>
    <lineage>
        <taxon>Eukaryota</taxon>
        <taxon>Viridiplantae</taxon>
        <taxon>Chlorophyta</taxon>
        <taxon>core chlorophytes</taxon>
        <taxon>Chlorophyceae</taxon>
        <taxon>CS clade</taxon>
        <taxon>Chlamydomonadales</taxon>
        <taxon>Chlamydomonadaceae</taxon>
        <taxon>Chlamydomonas</taxon>
    </lineage>
</organism>
<evidence type="ECO:0000313" key="2">
    <source>
        <dbReference type="EMBL" id="PNW82136.1"/>
    </source>
</evidence>
<dbReference type="Gramene" id="PNW82136">
    <property type="protein sequence ID" value="PNW82136"/>
    <property type="gene ID" value="CHLRE_06g275600v5"/>
</dbReference>
<dbReference type="ExpressionAtlas" id="A0A2K3DNL6">
    <property type="expression patterns" value="baseline"/>
</dbReference>
<keyword evidence="3" id="KW-1185">Reference proteome</keyword>
<reference evidence="2 3" key="1">
    <citation type="journal article" date="2007" name="Science">
        <title>The Chlamydomonas genome reveals the evolution of key animal and plant functions.</title>
        <authorList>
            <person name="Merchant S.S."/>
            <person name="Prochnik S.E."/>
            <person name="Vallon O."/>
            <person name="Harris E.H."/>
            <person name="Karpowicz S.J."/>
            <person name="Witman G.B."/>
            <person name="Terry A."/>
            <person name="Salamov A."/>
            <person name="Fritz-Laylin L.K."/>
            <person name="Marechal-Drouard L."/>
            <person name="Marshall W.F."/>
            <person name="Qu L.H."/>
            <person name="Nelson D.R."/>
            <person name="Sanderfoot A.A."/>
            <person name="Spalding M.H."/>
            <person name="Kapitonov V.V."/>
            <person name="Ren Q."/>
            <person name="Ferris P."/>
            <person name="Lindquist E."/>
            <person name="Shapiro H."/>
            <person name="Lucas S.M."/>
            <person name="Grimwood J."/>
            <person name="Schmutz J."/>
            <person name="Cardol P."/>
            <person name="Cerutti H."/>
            <person name="Chanfreau G."/>
            <person name="Chen C.L."/>
            <person name="Cognat V."/>
            <person name="Croft M.T."/>
            <person name="Dent R."/>
            <person name="Dutcher S."/>
            <person name="Fernandez E."/>
            <person name="Fukuzawa H."/>
            <person name="Gonzalez-Ballester D."/>
            <person name="Gonzalez-Halphen D."/>
            <person name="Hallmann A."/>
            <person name="Hanikenne M."/>
            <person name="Hippler M."/>
            <person name="Inwood W."/>
            <person name="Jabbari K."/>
            <person name="Kalanon M."/>
            <person name="Kuras R."/>
            <person name="Lefebvre P.A."/>
            <person name="Lemaire S.D."/>
            <person name="Lobanov A.V."/>
            <person name="Lohr M."/>
            <person name="Manuell A."/>
            <person name="Meier I."/>
            <person name="Mets L."/>
            <person name="Mittag M."/>
            <person name="Mittelmeier T."/>
            <person name="Moroney J.V."/>
            <person name="Moseley J."/>
            <person name="Napoli C."/>
            <person name="Nedelcu A.M."/>
            <person name="Niyogi K."/>
            <person name="Novoselov S.V."/>
            <person name="Paulsen I.T."/>
            <person name="Pazour G."/>
            <person name="Purton S."/>
            <person name="Ral J.P."/>
            <person name="Riano-Pachon D.M."/>
            <person name="Riekhof W."/>
            <person name="Rymarquis L."/>
            <person name="Schroda M."/>
            <person name="Stern D."/>
            <person name="Umen J."/>
            <person name="Willows R."/>
            <person name="Wilson N."/>
            <person name="Zimmer S.L."/>
            <person name="Allmer J."/>
            <person name="Balk J."/>
            <person name="Bisova K."/>
            <person name="Chen C.J."/>
            <person name="Elias M."/>
            <person name="Gendler K."/>
            <person name="Hauser C."/>
            <person name="Lamb M.R."/>
            <person name="Ledford H."/>
            <person name="Long J.C."/>
            <person name="Minagawa J."/>
            <person name="Page M.D."/>
            <person name="Pan J."/>
            <person name="Pootakham W."/>
            <person name="Roje S."/>
            <person name="Rose A."/>
            <person name="Stahlberg E."/>
            <person name="Terauchi A.M."/>
            <person name="Yang P."/>
            <person name="Ball S."/>
            <person name="Bowler C."/>
            <person name="Dieckmann C.L."/>
            <person name="Gladyshev V.N."/>
            <person name="Green P."/>
            <person name="Jorgensen R."/>
            <person name="Mayfield S."/>
            <person name="Mueller-Roeber B."/>
            <person name="Rajamani S."/>
            <person name="Sayre R.T."/>
            <person name="Brokstein P."/>
            <person name="Dubchak I."/>
            <person name="Goodstein D."/>
            <person name="Hornick L."/>
            <person name="Huang Y.W."/>
            <person name="Jhaveri J."/>
            <person name="Luo Y."/>
            <person name="Martinez D."/>
            <person name="Ngau W.C."/>
            <person name="Otillar B."/>
            <person name="Poliakov A."/>
            <person name="Porter A."/>
            <person name="Szajkowski L."/>
            <person name="Werner G."/>
            <person name="Zhou K."/>
            <person name="Grigoriev I.V."/>
            <person name="Rokhsar D.S."/>
            <person name="Grossman A.R."/>
        </authorList>
    </citation>
    <scope>NUCLEOTIDE SEQUENCE [LARGE SCALE GENOMIC DNA]</scope>
    <source>
        <strain evidence="3">CC-503</strain>
    </source>
</reference>
<accession>A0A2K3DNL6</accession>
<feature type="region of interest" description="Disordered" evidence="1">
    <location>
        <begin position="1"/>
        <end position="31"/>
    </location>
</feature>
<gene>
    <name evidence="2" type="ORF">CHLRE_06g275600v5</name>
</gene>
<feature type="region of interest" description="Disordered" evidence="1">
    <location>
        <begin position="132"/>
        <end position="152"/>
    </location>
</feature>
<dbReference type="EMBL" id="CM008967">
    <property type="protein sequence ID" value="PNW82136.1"/>
    <property type="molecule type" value="Genomic_DNA"/>
</dbReference>
<dbReference type="PaxDb" id="3055-EDP08153"/>
<feature type="compositionally biased region" description="Basic and acidic residues" evidence="1">
    <location>
        <begin position="20"/>
        <end position="29"/>
    </location>
</feature>
<evidence type="ECO:0000256" key="1">
    <source>
        <dbReference type="SAM" id="MobiDB-lite"/>
    </source>
</evidence>
<protein>
    <submittedName>
        <fullName evidence="2">Uncharacterized protein</fullName>
    </submittedName>
</protein>
<dbReference type="InParanoid" id="A0A2K3DNL6"/>
<sequence length="424" mass="45674">MESIDFTQTGFALGAGSESAHGKNADGSKRRVRRVQVELTELQEQLQRKTEELKHAEEESIRLRQKLKLLETVLPVREQQIRILQGQQQQQHDVATARPPPRLMIKELAPSDSDASSSMDLALSPVDVATPSASVDGRPLLEPAPSDSGTSAKYDLSVKGHGAQLFLVPTLFPPPGLQAKAPEDADGVLQRFTVLWNKTVREAALLLTAHDARPHDPRPAMKLAALRDSTIPVCRAMRMDYPGLLLDVSRLNLETGQPEDPPRDHWVAVASGLRLSEQQRAECLGALRLYRERVGPALQERKSLAQQMSAALGGAAAASGCSGAAAGTSGTATNAGGGAAGCVLRQGLPGSARPDLVLELNQVADSLHRNVTAEGQALEIVKDFLSNGVFDVVQMHRCSVLSHPWFPDVLSVLGALEELDRQQQ</sequence>
<proteinExistence type="predicted"/>
<feature type="compositionally biased region" description="Polar residues" evidence="1">
    <location>
        <begin position="1"/>
        <end position="10"/>
    </location>
</feature>
<dbReference type="Proteomes" id="UP000006906">
    <property type="component" value="Chromosome 6"/>
</dbReference>
<dbReference type="OMA" id="NHANTFT"/>
<dbReference type="KEGG" id="cre:CHLRE_06g275600v5"/>